<sequence length="195" mass="22377">MDAKLKKLLKQYDVFEKAENNKLRCVLTKHEVPSRFDDVKTYIETPKFQNAYGVSQIMQEHPDLFEDIGDGFVKCAITGRKIAKKSDDLKRYLNGKSFKEAVNRAQQELNNMLHHEDEDNDEEAGLEDINSDEEMEEEVEDEDDDEDVEADEDVHMSSEKEETPPPPSRPGRKRPVAATGNLKLKPNGRAKKKKN</sequence>
<evidence type="ECO:0000313" key="2">
    <source>
        <dbReference type="WBParaSite" id="JU765_v2.g7064.t1"/>
    </source>
</evidence>
<protein>
    <submittedName>
        <fullName evidence="2">Uncharacterized protein</fullName>
    </submittedName>
</protein>
<organism evidence="1 2">
    <name type="scientific">Panagrolaimus sp. JU765</name>
    <dbReference type="NCBI Taxonomy" id="591449"/>
    <lineage>
        <taxon>Eukaryota</taxon>
        <taxon>Metazoa</taxon>
        <taxon>Ecdysozoa</taxon>
        <taxon>Nematoda</taxon>
        <taxon>Chromadorea</taxon>
        <taxon>Rhabditida</taxon>
        <taxon>Tylenchina</taxon>
        <taxon>Panagrolaimomorpha</taxon>
        <taxon>Panagrolaimoidea</taxon>
        <taxon>Panagrolaimidae</taxon>
        <taxon>Panagrolaimus</taxon>
    </lineage>
</organism>
<dbReference type="Proteomes" id="UP000887576">
    <property type="component" value="Unplaced"/>
</dbReference>
<accession>A0AC34RI33</accession>
<name>A0AC34RI33_9BILA</name>
<proteinExistence type="predicted"/>
<evidence type="ECO:0000313" key="1">
    <source>
        <dbReference type="Proteomes" id="UP000887576"/>
    </source>
</evidence>
<reference evidence="2" key="1">
    <citation type="submission" date="2022-11" db="UniProtKB">
        <authorList>
            <consortium name="WormBaseParasite"/>
        </authorList>
    </citation>
    <scope>IDENTIFICATION</scope>
</reference>
<dbReference type="WBParaSite" id="JU765_v2.g7064.t1">
    <property type="protein sequence ID" value="JU765_v2.g7064.t1"/>
    <property type="gene ID" value="JU765_v2.g7064"/>
</dbReference>